<protein>
    <submittedName>
        <fullName evidence="1">Aminopeptidase</fullName>
    </submittedName>
</protein>
<dbReference type="Proteomes" id="UP001207930">
    <property type="component" value="Unassembled WGS sequence"/>
</dbReference>
<keyword evidence="1" id="KW-0378">Hydrolase</keyword>
<name>A0ABT3FQ41_9BACT</name>
<keyword evidence="2" id="KW-1185">Reference proteome</keyword>
<comment type="caution">
    <text evidence="1">The sequence shown here is derived from an EMBL/GenBank/DDBJ whole genome shotgun (WGS) entry which is preliminary data.</text>
</comment>
<sequence>MLLSSCQTLQFYTQAVGGQMEILHKSRPNGPIIASPDTDPKLRKQLVAVEGIRRFASEHLSLPGHDSYGKYADLQREHVTWTLYAAPEFSLEPKRWWYPTLGKLDYRGFFKESDAEALATELRGEGFDVQVGGVDAYSTLGWFHDPVLNTFVHSADVDLAELIFHELTHRKYFRGGATVFNESFANAVAEEGVRRWLKHEGRTADLKKFEARLIRRAEFYDRIEWTRAELEKLYASDLPPEEMRRRKSAIFADLRDRFRELRRRWGGRGLEWWLTRDINNADLVSLHTYQKHVPTFHKLLADCGGDLDVFYKRVKKLEIPEEEDE</sequence>
<accession>A0ABT3FQ41</accession>
<keyword evidence="1" id="KW-0031">Aminopeptidase</keyword>
<gene>
    <name evidence="1" type="ORF">OKA04_13255</name>
</gene>
<dbReference type="EMBL" id="JAPDDS010000006">
    <property type="protein sequence ID" value="MCW1885701.1"/>
    <property type="molecule type" value="Genomic_DNA"/>
</dbReference>
<dbReference type="PIRSF" id="PIRSF029285">
    <property type="entry name" value="Aminopept"/>
    <property type="match status" value="1"/>
</dbReference>
<proteinExistence type="predicted"/>
<dbReference type="RefSeq" id="WP_264501655.1">
    <property type="nucleotide sequence ID" value="NZ_JAPDDS010000006.1"/>
</dbReference>
<dbReference type="InterPro" id="IPR014553">
    <property type="entry name" value="Aminopept"/>
</dbReference>
<organism evidence="1 2">
    <name type="scientific">Luteolibacter flavescens</name>
    <dbReference type="NCBI Taxonomy" id="1859460"/>
    <lineage>
        <taxon>Bacteria</taxon>
        <taxon>Pseudomonadati</taxon>
        <taxon>Verrucomicrobiota</taxon>
        <taxon>Verrucomicrobiia</taxon>
        <taxon>Verrucomicrobiales</taxon>
        <taxon>Verrucomicrobiaceae</taxon>
        <taxon>Luteolibacter</taxon>
    </lineage>
</organism>
<evidence type="ECO:0000313" key="1">
    <source>
        <dbReference type="EMBL" id="MCW1885701.1"/>
    </source>
</evidence>
<evidence type="ECO:0000313" key="2">
    <source>
        <dbReference type="Proteomes" id="UP001207930"/>
    </source>
</evidence>
<dbReference type="Pfam" id="PF10023">
    <property type="entry name" value="Aminopep"/>
    <property type="match status" value="1"/>
</dbReference>
<keyword evidence="1" id="KW-0645">Protease</keyword>
<reference evidence="1 2" key="1">
    <citation type="submission" date="2022-10" db="EMBL/GenBank/DDBJ databases">
        <title>Luteolibacter flavescens strain MCCC 1K03193, whole genome shotgun sequencing project.</title>
        <authorList>
            <person name="Zhao G."/>
            <person name="Shen L."/>
        </authorList>
    </citation>
    <scope>NUCLEOTIDE SEQUENCE [LARGE SCALE GENOMIC DNA]</scope>
    <source>
        <strain evidence="1 2">MCCC 1K03193</strain>
    </source>
</reference>
<dbReference type="GO" id="GO:0004177">
    <property type="term" value="F:aminopeptidase activity"/>
    <property type="evidence" value="ECO:0007669"/>
    <property type="project" value="UniProtKB-KW"/>
</dbReference>